<evidence type="ECO:0000313" key="1">
    <source>
        <dbReference type="EMBL" id="KAE9545297.1"/>
    </source>
</evidence>
<dbReference type="EMBL" id="VYZN01000001">
    <property type="protein sequence ID" value="KAE9545297.1"/>
    <property type="molecule type" value="Genomic_DNA"/>
</dbReference>
<dbReference type="Proteomes" id="UP000475862">
    <property type="component" value="Unassembled WGS sequence"/>
</dbReference>
<protein>
    <submittedName>
        <fullName evidence="1">Uncharacterized protein</fullName>
    </submittedName>
</protein>
<gene>
    <name evidence="1" type="ORF">AGLY_000840</name>
</gene>
<keyword evidence="2" id="KW-1185">Reference proteome</keyword>
<reference evidence="1 2" key="1">
    <citation type="submission" date="2019-08" db="EMBL/GenBank/DDBJ databases">
        <title>The genome of the soybean aphid Biotype 1, its phylome, world population structure and adaptation to the North American continent.</title>
        <authorList>
            <person name="Giordano R."/>
            <person name="Donthu R.K."/>
            <person name="Hernandez A.G."/>
            <person name="Wright C.L."/>
            <person name="Zimin A.V."/>
        </authorList>
    </citation>
    <scope>NUCLEOTIDE SEQUENCE [LARGE SCALE GENOMIC DNA]</scope>
    <source>
        <tissue evidence="1">Whole aphids</tissue>
    </source>
</reference>
<proteinExistence type="predicted"/>
<name>A0A6G0U8L8_APHGL</name>
<evidence type="ECO:0000313" key="2">
    <source>
        <dbReference type="Proteomes" id="UP000475862"/>
    </source>
</evidence>
<accession>A0A6G0U8L8</accession>
<dbReference type="AlphaFoldDB" id="A0A6G0U8L8"/>
<sequence length="196" mass="22585">MKTRFSPESLQTYSCKKTYCQIFLIYINLLNLALTKLFSSASCERTLLTMRRLESKRCDCITINYDKLYYPSTNDENNTIPNTGKCQVRYNQYYSCTYCSCDCTLSGESVVHIMCFLCVHCTKQCDLDGLASVLSIFFLLIFPIDEISSTSFCMRGNSFLLFVNHFFLISRSWFVQAYLIRDSTGHGVRLGHTACY</sequence>
<comment type="caution">
    <text evidence="1">The sequence shown here is derived from an EMBL/GenBank/DDBJ whole genome shotgun (WGS) entry which is preliminary data.</text>
</comment>
<organism evidence="1 2">
    <name type="scientific">Aphis glycines</name>
    <name type="common">Soybean aphid</name>
    <dbReference type="NCBI Taxonomy" id="307491"/>
    <lineage>
        <taxon>Eukaryota</taxon>
        <taxon>Metazoa</taxon>
        <taxon>Ecdysozoa</taxon>
        <taxon>Arthropoda</taxon>
        <taxon>Hexapoda</taxon>
        <taxon>Insecta</taxon>
        <taxon>Pterygota</taxon>
        <taxon>Neoptera</taxon>
        <taxon>Paraneoptera</taxon>
        <taxon>Hemiptera</taxon>
        <taxon>Sternorrhyncha</taxon>
        <taxon>Aphidomorpha</taxon>
        <taxon>Aphidoidea</taxon>
        <taxon>Aphididae</taxon>
        <taxon>Aphidini</taxon>
        <taxon>Aphis</taxon>
        <taxon>Aphis</taxon>
    </lineage>
</organism>